<gene>
    <name evidence="2" type="ORF">CJ199_16095</name>
</gene>
<evidence type="ECO:0000256" key="1">
    <source>
        <dbReference type="SAM" id="MobiDB-lite"/>
    </source>
</evidence>
<feature type="non-terminal residue" evidence="2">
    <location>
        <position position="1"/>
    </location>
</feature>
<feature type="non-terminal residue" evidence="2">
    <location>
        <position position="105"/>
    </location>
</feature>
<reference evidence="2 3" key="1">
    <citation type="submission" date="2017-09" db="EMBL/GenBank/DDBJ databases">
        <title>Bacterial strain isolated from the female urinary microbiota.</title>
        <authorList>
            <person name="Thomas-White K."/>
            <person name="Kumar N."/>
            <person name="Forster S."/>
            <person name="Putonti C."/>
            <person name="Lawley T."/>
            <person name="Wolfe A.J."/>
        </authorList>
    </citation>
    <scope>NUCLEOTIDE SEQUENCE [LARGE SCALE GENOMIC DNA]</scope>
    <source>
        <strain evidence="2 3">UMB1301</strain>
    </source>
</reference>
<dbReference type="EMBL" id="PNHK01000762">
    <property type="protein sequence ID" value="PMC98627.1"/>
    <property type="molecule type" value="Genomic_DNA"/>
</dbReference>
<comment type="caution">
    <text evidence="2">The sequence shown here is derived from an EMBL/GenBank/DDBJ whole genome shotgun (WGS) entry which is preliminary data.</text>
</comment>
<sequence>AEQAAQRWEQTAKQLDAQRARHRDEYEESIAVLRRAEKEAGRVRAEVAAPLVEQAEHDGAAYLATVEAERTASVLVMPAPPALVQRCFVPRARKSAAFPRMTQLS</sequence>
<organism evidence="2 3">
    <name type="scientific">Brevibacterium paucivorans</name>
    <dbReference type="NCBI Taxonomy" id="170994"/>
    <lineage>
        <taxon>Bacteria</taxon>
        <taxon>Bacillati</taxon>
        <taxon>Actinomycetota</taxon>
        <taxon>Actinomycetes</taxon>
        <taxon>Micrococcales</taxon>
        <taxon>Brevibacteriaceae</taxon>
        <taxon>Brevibacterium</taxon>
    </lineage>
</organism>
<accession>A0A2N6VHE2</accession>
<dbReference type="Proteomes" id="UP000235598">
    <property type="component" value="Unassembled WGS sequence"/>
</dbReference>
<protein>
    <submittedName>
        <fullName evidence="2">Uncharacterized protein</fullName>
    </submittedName>
</protein>
<evidence type="ECO:0000313" key="2">
    <source>
        <dbReference type="EMBL" id="PMC98627.1"/>
    </source>
</evidence>
<dbReference type="AlphaFoldDB" id="A0A2N6VHE2"/>
<proteinExistence type="predicted"/>
<feature type="region of interest" description="Disordered" evidence="1">
    <location>
        <begin position="1"/>
        <end position="20"/>
    </location>
</feature>
<evidence type="ECO:0000313" key="3">
    <source>
        <dbReference type="Proteomes" id="UP000235598"/>
    </source>
</evidence>
<name>A0A2N6VHE2_9MICO</name>